<reference evidence="2 3" key="1">
    <citation type="journal article" date="2014" name="Int. J. Syst. Evol. Microbiol.">
        <title>Nitrososphaera viennensis gen. nov., sp. nov., an aerobic and mesophilic, ammonia-oxidizing archaeon from soil and a member of the archaeal phylum Thaumarchaeota.</title>
        <authorList>
            <person name="Stieglmeier M."/>
            <person name="Klingl A."/>
            <person name="Alves R.J."/>
            <person name="Rittmann S.K."/>
            <person name="Melcher M."/>
            <person name="Leisch N."/>
            <person name="Schleper C."/>
        </authorList>
    </citation>
    <scope>NUCLEOTIDE SEQUENCE [LARGE SCALE GENOMIC DNA]</scope>
    <source>
        <strain evidence="2">EN76</strain>
    </source>
</reference>
<dbReference type="SUPFAM" id="SSF54909">
    <property type="entry name" value="Dimeric alpha+beta barrel"/>
    <property type="match status" value="1"/>
</dbReference>
<proteinExistence type="predicted"/>
<evidence type="ECO:0000313" key="2">
    <source>
        <dbReference type="EMBL" id="AIC17200.1"/>
    </source>
</evidence>
<dbReference type="AlphaFoldDB" id="A0A060HPZ5"/>
<dbReference type="InterPro" id="IPR011008">
    <property type="entry name" value="Dimeric_a/b-barrel"/>
</dbReference>
<dbReference type="InterPro" id="IPR050684">
    <property type="entry name" value="HTH-Siroheme_Decarb"/>
</dbReference>
<dbReference type="STRING" id="926571.NVIE_029220"/>
<organism evidence="2 3">
    <name type="scientific">Nitrososphaera viennensis EN76</name>
    <dbReference type="NCBI Taxonomy" id="926571"/>
    <lineage>
        <taxon>Archaea</taxon>
        <taxon>Nitrososphaerota</taxon>
        <taxon>Nitrososphaeria</taxon>
        <taxon>Nitrososphaerales</taxon>
        <taxon>Nitrososphaeraceae</taxon>
        <taxon>Nitrososphaera</taxon>
    </lineage>
</organism>
<evidence type="ECO:0000313" key="3">
    <source>
        <dbReference type="Proteomes" id="UP000027093"/>
    </source>
</evidence>
<name>A0A060HPZ5_9ARCH</name>
<dbReference type="OrthoDB" id="8136at2157"/>
<dbReference type="GeneID" id="74948157"/>
<dbReference type="EMBL" id="CP007536">
    <property type="protein sequence ID" value="AIC17200.1"/>
    <property type="molecule type" value="Genomic_DNA"/>
</dbReference>
<protein>
    <submittedName>
        <fullName evidence="2">Putative transcriptional regulator, AsnC family</fullName>
    </submittedName>
</protein>
<feature type="domain" description="Transcription regulator AsnC/Lrp ligand binding" evidence="1">
    <location>
        <begin position="14"/>
        <end position="76"/>
    </location>
</feature>
<dbReference type="Gene3D" id="3.30.70.920">
    <property type="match status" value="1"/>
</dbReference>
<sequence length="76" mass="8585">MPKAFVLMNAELGSEDSLVSELKKMEGVKEVYQVYGVYDIVAQVEADAMEKVKETITWKLRKLNGVKSTLTMIVME</sequence>
<evidence type="ECO:0000259" key="1">
    <source>
        <dbReference type="Pfam" id="PF01037"/>
    </source>
</evidence>
<dbReference type="PANTHER" id="PTHR43413:SF6">
    <property type="entry name" value="REGULATORY PROTEIN ASNC"/>
    <property type="match status" value="1"/>
</dbReference>
<dbReference type="Pfam" id="PF01037">
    <property type="entry name" value="AsnC_trans_reg"/>
    <property type="match status" value="1"/>
</dbReference>
<dbReference type="HOGENOM" id="CLU_170329_2_2_2"/>
<keyword evidence="3" id="KW-1185">Reference proteome</keyword>
<dbReference type="Proteomes" id="UP000027093">
    <property type="component" value="Chromosome"/>
</dbReference>
<accession>A0A060HPZ5</accession>
<dbReference type="PANTHER" id="PTHR43413">
    <property type="entry name" value="TRANSCRIPTIONAL REGULATOR, ASNC FAMILY"/>
    <property type="match status" value="1"/>
</dbReference>
<gene>
    <name evidence="2" type="ORF">NVIE_029220</name>
</gene>
<dbReference type="InterPro" id="IPR019887">
    <property type="entry name" value="Tscrpt_reg_AsnC/Lrp_C"/>
</dbReference>
<dbReference type="KEGG" id="nvn:NVIE_029220"/>
<dbReference type="RefSeq" id="WP_075055804.1">
    <property type="nucleotide sequence ID" value="NZ_CP007536.1"/>
</dbReference>